<keyword evidence="3" id="KW-1185">Reference proteome</keyword>
<reference evidence="2" key="2">
    <citation type="submission" date="2020-11" db="EMBL/GenBank/DDBJ databases">
        <authorList>
            <person name="McCartney M.A."/>
            <person name="Auch B."/>
            <person name="Kono T."/>
            <person name="Mallez S."/>
            <person name="Becker A."/>
            <person name="Gohl D.M."/>
            <person name="Silverstein K.A.T."/>
            <person name="Koren S."/>
            <person name="Bechman K.B."/>
            <person name="Herman A."/>
            <person name="Abrahante J.E."/>
            <person name="Garbe J."/>
        </authorList>
    </citation>
    <scope>NUCLEOTIDE SEQUENCE</scope>
    <source>
        <strain evidence="2">Duluth1</strain>
        <tissue evidence="2">Whole animal</tissue>
    </source>
</reference>
<accession>A0A9D4L128</accession>
<evidence type="ECO:0000313" key="2">
    <source>
        <dbReference type="EMBL" id="KAH3849349.1"/>
    </source>
</evidence>
<dbReference type="AlphaFoldDB" id="A0A9D4L128"/>
<evidence type="ECO:0000313" key="3">
    <source>
        <dbReference type="Proteomes" id="UP000828390"/>
    </source>
</evidence>
<evidence type="ECO:0000256" key="1">
    <source>
        <dbReference type="SAM" id="MobiDB-lite"/>
    </source>
</evidence>
<feature type="compositionally biased region" description="Basic residues" evidence="1">
    <location>
        <begin position="22"/>
        <end position="32"/>
    </location>
</feature>
<protein>
    <submittedName>
        <fullName evidence="2">Uncharacterized protein</fullName>
    </submittedName>
</protein>
<proteinExistence type="predicted"/>
<dbReference type="Proteomes" id="UP000828390">
    <property type="component" value="Unassembled WGS sequence"/>
</dbReference>
<feature type="region of interest" description="Disordered" evidence="1">
    <location>
        <begin position="12"/>
        <end position="32"/>
    </location>
</feature>
<sequence>MGKGDVTCIVSPTKDSNNLNKTHTKRIRAKKRKVVSPDNIKLDKKSRLTTDTEFEYESESTEGSSVDWFSPNYIFESHIVVQAHKMSNSSTHRDNLDSTLVDKNCANTRLSLQTQTAPQPSVHLTGAHDHHYVISPERQTPPYMTSPTHYAVNPHTDDASAIHNRL</sequence>
<comment type="caution">
    <text evidence="2">The sequence shown here is derived from an EMBL/GenBank/DDBJ whole genome shotgun (WGS) entry which is preliminary data.</text>
</comment>
<reference evidence="2" key="1">
    <citation type="journal article" date="2019" name="bioRxiv">
        <title>The Genome of the Zebra Mussel, Dreissena polymorpha: A Resource for Invasive Species Research.</title>
        <authorList>
            <person name="McCartney M.A."/>
            <person name="Auch B."/>
            <person name="Kono T."/>
            <person name="Mallez S."/>
            <person name="Zhang Y."/>
            <person name="Obille A."/>
            <person name="Becker A."/>
            <person name="Abrahante J.E."/>
            <person name="Garbe J."/>
            <person name="Badalamenti J.P."/>
            <person name="Herman A."/>
            <person name="Mangelson H."/>
            <person name="Liachko I."/>
            <person name="Sullivan S."/>
            <person name="Sone E.D."/>
            <person name="Koren S."/>
            <person name="Silverstein K.A.T."/>
            <person name="Beckman K.B."/>
            <person name="Gohl D.M."/>
        </authorList>
    </citation>
    <scope>NUCLEOTIDE SEQUENCE</scope>
    <source>
        <strain evidence="2">Duluth1</strain>
        <tissue evidence="2">Whole animal</tissue>
    </source>
</reference>
<organism evidence="2 3">
    <name type="scientific">Dreissena polymorpha</name>
    <name type="common">Zebra mussel</name>
    <name type="synonym">Mytilus polymorpha</name>
    <dbReference type="NCBI Taxonomy" id="45954"/>
    <lineage>
        <taxon>Eukaryota</taxon>
        <taxon>Metazoa</taxon>
        <taxon>Spiralia</taxon>
        <taxon>Lophotrochozoa</taxon>
        <taxon>Mollusca</taxon>
        <taxon>Bivalvia</taxon>
        <taxon>Autobranchia</taxon>
        <taxon>Heteroconchia</taxon>
        <taxon>Euheterodonta</taxon>
        <taxon>Imparidentia</taxon>
        <taxon>Neoheterodontei</taxon>
        <taxon>Myida</taxon>
        <taxon>Dreissenoidea</taxon>
        <taxon>Dreissenidae</taxon>
        <taxon>Dreissena</taxon>
    </lineage>
</organism>
<gene>
    <name evidence="2" type="ORF">DPMN_091748</name>
</gene>
<dbReference type="EMBL" id="JAIWYP010000003">
    <property type="protein sequence ID" value="KAH3849349.1"/>
    <property type="molecule type" value="Genomic_DNA"/>
</dbReference>
<name>A0A9D4L128_DREPO</name>